<feature type="domain" description="Rhamnogalacturonan lyase" evidence="1">
    <location>
        <begin position="53"/>
        <end position="163"/>
    </location>
</feature>
<dbReference type="Proteomes" id="UP001164929">
    <property type="component" value="Chromosome 11"/>
</dbReference>
<dbReference type="InterPro" id="IPR029411">
    <property type="entry name" value="RG-lyase_III"/>
</dbReference>
<dbReference type="EMBL" id="JAQIZT010000011">
    <property type="protein sequence ID" value="KAJ6978560.1"/>
    <property type="molecule type" value="Genomic_DNA"/>
</dbReference>
<organism evidence="2 3">
    <name type="scientific">Populus alba x Populus x berolinensis</name>
    <dbReference type="NCBI Taxonomy" id="444605"/>
    <lineage>
        <taxon>Eukaryota</taxon>
        <taxon>Viridiplantae</taxon>
        <taxon>Streptophyta</taxon>
        <taxon>Embryophyta</taxon>
        <taxon>Tracheophyta</taxon>
        <taxon>Spermatophyta</taxon>
        <taxon>Magnoliopsida</taxon>
        <taxon>eudicotyledons</taxon>
        <taxon>Gunneridae</taxon>
        <taxon>Pentapetalae</taxon>
        <taxon>rosids</taxon>
        <taxon>fabids</taxon>
        <taxon>Malpighiales</taxon>
        <taxon>Salicaceae</taxon>
        <taxon>Saliceae</taxon>
        <taxon>Populus</taxon>
    </lineage>
</organism>
<sequence length="164" mass="18624">MRNGSFNESGFPENSLPFDLKTFLLAAGSSYVNTLFVNSPEKFRQYGLWDRYTDVHPESDQTSTIGISDPKKGLVLCSCRQVFFLLLLNLSSRVADKYIPSTWTFKFLLNSIKDGIYELRLAIASATRSDLQVYLNDMDQEHMVFQVMNLGEENAVCRHGIHGL</sequence>
<name>A0AAD6Q5F3_9ROSI</name>
<dbReference type="InterPro" id="IPR008979">
    <property type="entry name" value="Galactose-bd-like_sf"/>
</dbReference>
<reference evidence="2" key="1">
    <citation type="journal article" date="2023" name="Mol. Ecol. Resour.">
        <title>Chromosome-level genome assembly of a triploid poplar Populus alba 'Berolinensis'.</title>
        <authorList>
            <person name="Chen S."/>
            <person name="Yu Y."/>
            <person name="Wang X."/>
            <person name="Wang S."/>
            <person name="Zhang T."/>
            <person name="Zhou Y."/>
            <person name="He R."/>
            <person name="Meng N."/>
            <person name="Wang Y."/>
            <person name="Liu W."/>
            <person name="Liu Z."/>
            <person name="Liu J."/>
            <person name="Guo Q."/>
            <person name="Huang H."/>
            <person name="Sederoff R.R."/>
            <person name="Wang G."/>
            <person name="Qu G."/>
            <person name="Chen S."/>
        </authorList>
    </citation>
    <scope>NUCLEOTIDE SEQUENCE</scope>
    <source>
        <strain evidence="2">SC-2020</strain>
    </source>
</reference>
<evidence type="ECO:0000259" key="1">
    <source>
        <dbReference type="Pfam" id="PF14683"/>
    </source>
</evidence>
<dbReference type="InterPro" id="IPR051850">
    <property type="entry name" value="Polysacch_Lyase_4"/>
</dbReference>
<evidence type="ECO:0000313" key="2">
    <source>
        <dbReference type="EMBL" id="KAJ6978560.1"/>
    </source>
</evidence>
<dbReference type="Pfam" id="PF14683">
    <property type="entry name" value="CBM-like"/>
    <property type="match status" value="1"/>
</dbReference>
<accession>A0AAD6Q5F3</accession>
<dbReference type="AlphaFoldDB" id="A0AAD6Q5F3"/>
<gene>
    <name evidence="2" type="ORF">NC653_026859</name>
</gene>
<keyword evidence="3" id="KW-1185">Reference proteome</keyword>
<proteinExistence type="predicted"/>
<dbReference type="PANTHER" id="PTHR32018">
    <property type="entry name" value="RHAMNOGALACTURONATE LYASE FAMILY PROTEIN"/>
    <property type="match status" value="1"/>
</dbReference>
<evidence type="ECO:0000313" key="3">
    <source>
        <dbReference type="Proteomes" id="UP001164929"/>
    </source>
</evidence>
<comment type="caution">
    <text evidence="2">The sequence shown here is derived from an EMBL/GenBank/DDBJ whole genome shotgun (WGS) entry which is preliminary data.</text>
</comment>
<protein>
    <recommendedName>
        <fullName evidence="1">Rhamnogalacturonan lyase domain-containing protein</fullName>
    </recommendedName>
</protein>
<dbReference type="SUPFAM" id="SSF49785">
    <property type="entry name" value="Galactose-binding domain-like"/>
    <property type="match status" value="1"/>
</dbReference>
<dbReference type="PANTHER" id="PTHR32018:SF22">
    <property type="entry name" value="RHAMNOGALACTURONAN ENDOLYASE"/>
    <property type="match status" value="1"/>
</dbReference>